<dbReference type="OrthoDB" id="21416at2759"/>
<evidence type="ECO:0000313" key="2">
    <source>
        <dbReference type="Proteomes" id="UP000250140"/>
    </source>
</evidence>
<dbReference type="AlphaFoldDB" id="A0A8E2JYL8"/>
<proteinExistence type="predicted"/>
<evidence type="ECO:0000313" key="1">
    <source>
        <dbReference type="EMBL" id="OCL14435.1"/>
    </source>
</evidence>
<dbReference type="Proteomes" id="UP000250140">
    <property type="component" value="Unassembled WGS sequence"/>
</dbReference>
<name>A0A8E2JYL8_9PEZI</name>
<organism evidence="1 2">
    <name type="scientific">Glonium stellatum</name>
    <dbReference type="NCBI Taxonomy" id="574774"/>
    <lineage>
        <taxon>Eukaryota</taxon>
        <taxon>Fungi</taxon>
        <taxon>Dikarya</taxon>
        <taxon>Ascomycota</taxon>
        <taxon>Pezizomycotina</taxon>
        <taxon>Dothideomycetes</taxon>
        <taxon>Pleosporomycetidae</taxon>
        <taxon>Gloniales</taxon>
        <taxon>Gloniaceae</taxon>
        <taxon>Glonium</taxon>
    </lineage>
</organism>
<dbReference type="PANTHER" id="PTHR10039">
    <property type="entry name" value="AMELOGENIN"/>
    <property type="match status" value="1"/>
</dbReference>
<keyword evidence="2" id="KW-1185">Reference proteome</keyword>
<reference evidence="1 2" key="1">
    <citation type="journal article" date="2016" name="Nat. Commun.">
        <title>Ectomycorrhizal ecology is imprinted in the genome of the dominant symbiotic fungus Cenococcum geophilum.</title>
        <authorList>
            <consortium name="DOE Joint Genome Institute"/>
            <person name="Peter M."/>
            <person name="Kohler A."/>
            <person name="Ohm R.A."/>
            <person name="Kuo A."/>
            <person name="Krutzmann J."/>
            <person name="Morin E."/>
            <person name="Arend M."/>
            <person name="Barry K.W."/>
            <person name="Binder M."/>
            <person name="Choi C."/>
            <person name="Clum A."/>
            <person name="Copeland A."/>
            <person name="Grisel N."/>
            <person name="Haridas S."/>
            <person name="Kipfer T."/>
            <person name="LaButti K."/>
            <person name="Lindquist E."/>
            <person name="Lipzen A."/>
            <person name="Maire R."/>
            <person name="Meier B."/>
            <person name="Mihaltcheva S."/>
            <person name="Molinier V."/>
            <person name="Murat C."/>
            <person name="Poggeler S."/>
            <person name="Quandt C.A."/>
            <person name="Sperisen C."/>
            <person name="Tritt A."/>
            <person name="Tisserant E."/>
            <person name="Crous P.W."/>
            <person name="Henrissat B."/>
            <person name="Nehls U."/>
            <person name="Egli S."/>
            <person name="Spatafora J.W."/>
            <person name="Grigoriev I.V."/>
            <person name="Martin F.M."/>
        </authorList>
    </citation>
    <scope>NUCLEOTIDE SEQUENCE [LARGE SCALE GENOMIC DNA]</scope>
    <source>
        <strain evidence="1 2">CBS 207.34</strain>
    </source>
</reference>
<dbReference type="PANTHER" id="PTHR10039:SF14">
    <property type="entry name" value="NACHT DOMAIN-CONTAINING PROTEIN"/>
    <property type="match status" value="1"/>
</dbReference>
<gene>
    <name evidence="1" type="ORF">AOQ84DRAFT_406001</name>
</gene>
<dbReference type="EMBL" id="KV748577">
    <property type="protein sequence ID" value="OCL14435.1"/>
    <property type="molecule type" value="Genomic_DNA"/>
</dbReference>
<dbReference type="InterPro" id="IPR011990">
    <property type="entry name" value="TPR-like_helical_dom_sf"/>
</dbReference>
<sequence length="413" mass="46972">MKRVVFEGADTQDSLRPFATSVKETVVNRAEGMFLWLRLVLEELKVIRTEDDFQRTLEKIPSGLEQYSDRFLSRLNLAATPAERSHIELVFQWAAFSASTATEENIKHALDIRFGSGPGRPIFPILMKRCSPLLQCLSGGRIHVLHLSVRDYLRTKRGSIFGDSDLDSVSAGHTALFRICMQYLSTTIGDEVNFSKARRDLAKKYSLFEYAARHVWAHLFESRPPNGAKIDLLEEFFEKAGKNLLWVETTCLLGIDYRLRDQLIIQSDLQNWLKEYKPVSASDASKIKRIESGLRSLYTSAVGFSKNKYGRRDVRTAKAIHALSSFLYYNRHIKESLSYLIQSLSRYETSMSFDPYDPDYLVLLAELASCQFDIDPLDSKCVENMSRAYEGSKVVNGSNHPTTLHNGIILADI</sequence>
<dbReference type="Gene3D" id="1.25.40.10">
    <property type="entry name" value="Tetratricopeptide repeat domain"/>
    <property type="match status" value="1"/>
</dbReference>
<protein>
    <submittedName>
        <fullName evidence="1">Uncharacterized protein</fullName>
    </submittedName>
</protein>
<accession>A0A8E2JYL8</accession>